<organism evidence="3 4">
    <name type="scientific">Dryococelus australis</name>
    <dbReference type="NCBI Taxonomy" id="614101"/>
    <lineage>
        <taxon>Eukaryota</taxon>
        <taxon>Metazoa</taxon>
        <taxon>Ecdysozoa</taxon>
        <taxon>Arthropoda</taxon>
        <taxon>Hexapoda</taxon>
        <taxon>Insecta</taxon>
        <taxon>Pterygota</taxon>
        <taxon>Neoptera</taxon>
        <taxon>Polyneoptera</taxon>
        <taxon>Phasmatodea</taxon>
        <taxon>Verophasmatodea</taxon>
        <taxon>Anareolatae</taxon>
        <taxon>Phasmatidae</taxon>
        <taxon>Eurycanthinae</taxon>
        <taxon>Dryococelus</taxon>
    </lineage>
</organism>
<dbReference type="Proteomes" id="UP001159363">
    <property type="component" value="Chromosome 6"/>
</dbReference>
<feature type="compositionally biased region" description="Basic residues" evidence="1">
    <location>
        <begin position="1"/>
        <end position="17"/>
    </location>
</feature>
<comment type="caution">
    <text evidence="3">The sequence shown here is derived from an EMBL/GenBank/DDBJ whole genome shotgun (WGS) entry which is preliminary data.</text>
</comment>
<feature type="domain" description="PiggyBac transposable element-derived protein" evidence="2">
    <location>
        <begin position="120"/>
        <end position="192"/>
    </location>
</feature>
<sequence>MIHKNQKQSPVRPRHPQRSAYLEVTNLPSAMDLDSDNTDVDPDYQPRDISQRNSIFVSATDSTDSEGEEIISEKVFKNVGRHNVSKNVCIHKTFSENTEIDIKYPLNMFLQFITIAFIRGQTLDLTFDELKTVFGILIIMEFHSLPTLSLYWSGDHNFHDPRIAKIMSLKRFLKMLRFIQLNDNSCMPNKDDPNFTDFTKLNPSFST</sequence>
<evidence type="ECO:0000259" key="2">
    <source>
        <dbReference type="Pfam" id="PF13843"/>
    </source>
</evidence>
<evidence type="ECO:0000256" key="1">
    <source>
        <dbReference type="SAM" id="MobiDB-lite"/>
    </source>
</evidence>
<accession>A0ABQ9H4Z0</accession>
<gene>
    <name evidence="3" type="ORF">PR048_019968</name>
</gene>
<evidence type="ECO:0000313" key="3">
    <source>
        <dbReference type="EMBL" id="KAJ8879360.1"/>
    </source>
</evidence>
<dbReference type="Pfam" id="PF13843">
    <property type="entry name" value="DDE_Tnp_1_7"/>
    <property type="match status" value="1"/>
</dbReference>
<dbReference type="EMBL" id="JARBHB010000007">
    <property type="protein sequence ID" value="KAJ8879360.1"/>
    <property type="molecule type" value="Genomic_DNA"/>
</dbReference>
<dbReference type="InterPro" id="IPR029526">
    <property type="entry name" value="PGBD"/>
</dbReference>
<evidence type="ECO:0000313" key="4">
    <source>
        <dbReference type="Proteomes" id="UP001159363"/>
    </source>
</evidence>
<feature type="region of interest" description="Disordered" evidence="1">
    <location>
        <begin position="1"/>
        <end position="40"/>
    </location>
</feature>
<dbReference type="PANTHER" id="PTHR46599:SF3">
    <property type="entry name" value="PIGGYBAC TRANSPOSABLE ELEMENT-DERIVED PROTEIN 4"/>
    <property type="match status" value="1"/>
</dbReference>
<keyword evidence="4" id="KW-1185">Reference proteome</keyword>
<dbReference type="PANTHER" id="PTHR46599">
    <property type="entry name" value="PIGGYBAC TRANSPOSABLE ELEMENT-DERIVED PROTEIN 4"/>
    <property type="match status" value="1"/>
</dbReference>
<name>A0ABQ9H4Z0_9NEOP</name>
<protein>
    <recommendedName>
        <fullName evidence="2">PiggyBac transposable element-derived protein domain-containing protein</fullName>
    </recommendedName>
</protein>
<reference evidence="3 4" key="1">
    <citation type="submission" date="2023-02" db="EMBL/GenBank/DDBJ databases">
        <title>LHISI_Scaffold_Assembly.</title>
        <authorList>
            <person name="Stuart O.P."/>
            <person name="Cleave R."/>
            <person name="Magrath M.J.L."/>
            <person name="Mikheyev A.S."/>
        </authorList>
    </citation>
    <scope>NUCLEOTIDE SEQUENCE [LARGE SCALE GENOMIC DNA]</scope>
    <source>
        <strain evidence="3">Daus_M_001</strain>
        <tissue evidence="3">Leg muscle</tissue>
    </source>
</reference>
<proteinExistence type="predicted"/>